<accession>A0A7W9E4M6</accession>
<gene>
    <name evidence="2" type="ORF">BJ997_001643</name>
</gene>
<sequence length="99" mass="10976">MATLGYPTAEHANPEGAHAVRLRLDNTRNAPTQSFRTLDSNPAKIARYGSLPTCDHPRAHLRRSPTRPDRPVSRSRVYKPCWCSSSGIRSLKGKNPRAA</sequence>
<dbReference type="Proteomes" id="UP000561726">
    <property type="component" value="Unassembled WGS sequence"/>
</dbReference>
<feature type="region of interest" description="Disordered" evidence="1">
    <location>
        <begin position="27"/>
        <end position="76"/>
    </location>
</feature>
<protein>
    <submittedName>
        <fullName evidence="2">Uncharacterized protein</fullName>
    </submittedName>
</protein>
<evidence type="ECO:0000256" key="1">
    <source>
        <dbReference type="SAM" id="MobiDB-lite"/>
    </source>
</evidence>
<organism evidence="2 3">
    <name type="scientific">Cryobacterium roopkundense</name>
    <dbReference type="NCBI Taxonomy" id="1001240"/>
    <lineage>
        <taxon>Bacteria</taxon>
        <taxon>Bacillati</taxon>
        <taxon>Actinomycetota</taxon>
        <taxon>Actinomycetes</taxon>
        <taxon>Micrococcales</taxon>
        <taxon>Microbacteriaceae</taxon>
        <taxon>Cryobacterium</taxon>
    </lineage>
</organism>
<dbReference type="AlphaFoldDB" id="A0A7W9E4M6"/>
<evidence type="ECO:0000313" key="3">
    <source>
        <dbReference type="Proteomes" id="UP000561726"/>
    </source>
</evidence>
<proteinExistence type="predicted"/>
<feature type="compositionally biased region" description="Polar residues" evidence="1">
    <location>
        <begin position="27"/>
        <end position="40"/>
    </location>
</feature>
<dbReference type="EMBL" id="JACHBQ010000001">
    <property type="protein sequence ID" value="MBB5641095.1"/>
    <property type="molecule type" value="Genomic_DNA"/>
</dbReference>
<evidence type="ECO:0000313" key="2">
    <source>
        <dbReference type="EMBL" id="MBB5641095.1"/>
    </source>
</evidence>
<name>A0A7W9E4M6_9MICO</name>
<reference evidence="2 3" key="1">
    <citation type="submission" date="2020-08" db="EMBL/GenBank/DDBJ databases">
        <title>Sequencing the genomes of 1000 actinobacteria strains.</title>
        <authorList>
            <person name="Klenk H.-P."/>
        </authorList>
    </citation>
    <scope>NUCLEOTIDE SEQUENCE [LARGE SCALE GENOMIC DNA]</scope>
    <source>
        <strain evidence="2 3">DSM 21065</strain>
    </source>
</reference>
<comment type="caution">
    <text evidence="2">The sequence shown here is derived from an EMBL/GenBank/DDBJ whole genome shotgun (WGS) entry which is preliminary data.</text>
</comment>